<evidence type="ECO:0000259" key="2">
    <source>
        <dbReference type="Pfam" id="PF07883"/>
    </source>
</evidence>
<dbReference type="Pfam" id="PF07883">
    <property type="entry name" value="Cupin_2"/>
    <property type="match status" value="1"/>
</dbReference>
<dbReference type="RefSeq" id="WP_134561338.1">
    <property type="nucleotide sequence ID" value="NZ_SOFS01000015.1"/>
</dbReference>
<name>A0ABY2ISN2_9MICO</name>
<feature type="domain" description="Cupin type-2" evidence="2">
    <location>
        <begin position="39"/>
        <end position="114"/>
    </location>
</feature>
<dbReference type="PANTHER" id="PTHR43346:SF1">
    <property type="entry name" value="QUERCETIN 2,3-DIOXYGENASE-RELATED"/>
    <property type="match status" value="1"/>
</dbReference>
<accession>A0ABY2ISN2</accession>
<feature type="region of interest" description="Disordered" evidence="1">
    <location>
        <begin position="128"/>
        <end position="161"/>
    </location>
</feature>
<dbReference type="InterPro" id="IPR013096">
    <property type="entry name" value="Cupin_2"/>
</dbReference>
<keyword evidence="4" id="KW-1185">Reference proteome</keyword>
<comment type="caution">
    <text evidence="3">The sequence shown here is derived from an EMBL/GenBank/DDBJ whole genome shotgun (WGS) entry which is preliminary data.</text>
</comment>
<dbReference type="InterPro" id="IPR052538">
    <property type="entry name" value="Flavonoid_dioxygenase-like"/>
</dbReference>
<dbReference type="InterPro" id="IPR011051">
    <property type="entry name" value="RmlC_Cupin_sf"/>
</dbReference>
<evidence type="ECO:0000313" key="3">
    <source>
        <dbReference type="EMBL" id="TFC21838.1"/>
    </source>
</evidence>
<dbReference type="InterPro" id="IPR014710">
    <property type="entry name" value="RmlC-like_jellyroll"/>
</dbReference>
<dbReference type="SUPFAM" id="SSF51182">
    <property type="entry name" value="RmlC-like cupins"/>
    <property type="match status" value="1"/>
</dbReference>
<dbReference type="PANTHER" id="PTHR43346">
    <property type="entry name" value="LIGAND BINDING DOMAIN PROTEIN, PUTATIVE (AFU_ORTHOLOGUE AFUA_6G14370)-RELATED"/>
    <property type="match status" value="1"/>
</dbReference>
<gene>
    <name evidence="3" type="ORF">E3O46_06415</name>
</gene>
<evidence type="ECO:0000313" key="4">
    <source>
        <dbReference type="Proteomes" id="UP000297604"/>
    </source>
</evidence>
<sequence>MTRSDIGPHPDSFDLETATTENTNYRTVAWSGKYLQVTLMCIPAGESIGLEMHPDTDQFLRLDAGAGRAQMGPEKDNLVFEQDVSDGWCILVPAGTWHNVTNIGDGPMNLYVIYAPVHHAAGNIHKTAADAAADEKAGTDTPPAWTQQPASSRPDEEASSS</sequence>
<dbReference type="CDD" id="cd02223">
    <property type="entry name" value="cupin_Bh2720-like"/>
    <property type="match status" value="1"/>
</dbReference>
<evidence type="ECO:0000256" key="1">
    <source>
        <dbReference type="SAM" id="MobiDB-lite"/>
    </source>
</evidence>
<protein>
    <submittedName>
        <fullName evidence="3">Cupin domain-containing protein</fullName>
    </submittedName>
</protein>
<reference evidence="3 4" key="1">
    <citation type="submission" date="2019-03" db="EMBL/GenBank/DDBJ databases">
        <title>Genomics of glacier-inhabiting Cryobacterium strains.</title>
        <authorList>
            <person name="Liu Q."/>
            <person name="Xin Y.-H."/>
        </authorList>
    </citation>
    <scope>NUCLEOTIDE SEQUENCE [LARGE SCALE GENOMIC DNA]</scope>
    <source>
        <strain evidence="3 4">MDB1-5</strain>
    </source>
</reference>
<organism evidence="3 4">
    <name type="scientific">Cryobacterium glucosi</name>
    <dbReference type="NCBI Taxonomy" id="1259175"/>
    <lineage>
        <taxon>Bacteria</taxon>
        <taxon>Bacillati</taxon>
        <taxon>Actinomycetota</taxon>
        <taxon>Actinomycetes</taxon>
        <taxon>Micrococcales</taxon>
        <taxon>Microbacteriaceae</taxon>
        <taxon>Cryobacterium</taxon>
    </lineage>
</organism>
<dbReference type="EMBL" id="SOFS01000015">
    <property type="protein sequence ID" value="TFC21838.1"/>
    <property type="molecule type" value="Genomic_DNA"/>
</dbReference>
<dbReference type="Proteomes" id="UP000297604">
    <property type="component" value="Unassembled WGS sequence"/>
</dbReference>
<proteinExistence type="predicted"/>
<dbReference type="Gene3D" id="2.60.120.10">
    <property type="entry name" value="Jelly Rolls"/>
    <property type="match status" value="1"/>
</dbReference>